<protein>
    <submittedName>
        <fullName evidence="3">Transposable element Tc1 transposase</fullName>
    </submittedName>
</protein>
<evidence type="ECO:0000313" key="4">
    <source>
        <dbReference type="Proteomes" id="UP000499080"/>
    </source>
</evidence>
<name>A0A4Y2NS42_ARAVE</name>
<sequence>VPMMGTIPQNPVMPPSTMSTTVQAPPKPLFPAAVAQASASSQMPVGTDFKPLMSTVQRPTFPAYSGNSSPSMSGHPSSTQGAAPILYNTTEGTSSPQVNSEPKRSATIVPADNPSSKIMHPDEDLSLEEIRAQLPKYQMYLNMSRMPMSMMAGKMPMPGGNPMMMNGMMRPGTMAVPPACIPLTPNHCRLRCEWSRARAHWRTEWRSVVFSDESRFCLCASDGRVVVKRRTGQRLQPTCLQPRHTGPTPEVMVWGAISYDSRSTLVVIPRTLTANLYVNLVVQPVVLPFMNSIQGRVLQQDNNSYRCCNPTSLQSVDMLPWPARSPDLSPIEHVWDIIGRQLQHHPQSAVTIPVLTNQMQQAWNSIPQTGIQHLYNTMYVRLHACIQNSGIYTGY</sequence>
<dbReference type="EMBL" id="BGPR01009769">
    <property type="protein sequence ID" value="GBN42151.1"/>
    <property type="molecule type" value="Genomic_DNA"/>
</dbReference>
<dbReference type="GO" id="GO:0003676">
    <property type="term" value="F:nucleic acid binding"/>
    <property type="evidence" value="ECO:0007669"/>
    <property type="project" value="InterPro"/>
</dbReference>
<evidence type="ECO:0000259" key="2">
    <source>
        <dbReference type="Pfam" id="PF13358"/>
    </source>
</evidence>
<gene>
    <name evidence="3" type="primary">tc1a_236</name>
    <name evidence="3" type="ORF">AVEN_144411_2</name>
</gene>
<feature type="compositionally biased region" description="Low complexity" evidence="1">
    <location>
        <begin position="65"/>
        <end position="78"/>
    </location>
</feature>
<evidence type="ECO:0000313" key="3">
    <source>
        <dbReference type="EMBL" id="GBN42151.1"/>
    </source>
</evidence>
<comment type="caution">
    <text evidence="3">The sequence shown here is derived from an EMBL/GenBank/DDBJ whole genome shotgun (WGS) entry which is preliminary data.</text>
</comment>
<feature type="non-terminal residue" evidence="3">
    <location>
        <position position="1"/>
    </location>
</feature>
<organism evidence="3 4">
    <name type="scientific">Araneus ventricosus</name>
    <name type="common">Orbweaver spider</name>
    <name type="synonym">Epeira ventricosa</name>
    <dbReference type="NCBI Taxonomy" id="182803"/>
    <lineage>
        <taxon>Eukaryota</taxon>
        <taxon>Metazoa</taxon>
        <taxon>Ecdysozoa</taxon>
        <taxon>Arthropoda</taxon>
        <taxon>Chelicerata</taxon>
        <taxon>Arachnida</taxon>
        <taxon>Araneae</taxon>
        <taxon>Araneomorphae</taxon>
        <taxon>Entelegynae</taxon>
        <taxon>Araneoidea</taxon>
        <taxon>Araneidae</taxon>
        <taxon>Araneus</taxon>
    </lineage>
</organism>
<dbReference type="PANTHER" id="PTHR23022">
    <property type="entry name" value="TRANSPOSABLE ELEMENT-RELATED"/>
    <property type="match status" value="1"/>
</dbReference>
<dbReference type="Proteomes" id="UP000499080">
    <property type="component" value="Unassembled WGS sequence"/>
</dbReference>
<keyword evidence="4" id="KW-1185">Reference proteome</keyword>
<dbReference type="InterPro" id="IPR052338">
    <property type="entry name" value="Transposase_5"/>
</dbReference>
<dbReference type="OrthoDB" id="3943628at2759"/>
<feature type="region of interest" description="Disordered" evidence="1">
    <location>
        <begin position="1"/>
        <end position="22"/>
    </location>
</feature>
<accession>A0A4Y2NS42</accession>
<evidence type="ECO:0000256" key="1">
    <source>
        <dbReference type="SAM" id="MobiDB-lite"/>
    </source>
</evidence>
<reference evidence="3 4" key="1">
    <citation type="journal article" date="2019" name="Sci. Rep.">
        <title>Orb-weaving spider Araneus ventricosus genome elucidates the spidroin gene catalogue.</title>
        <authorList>
            <person name="Kono N."/>
            <person name="Nakamura H."/>
            <person name="Ohtoshi R."/>
            <person name="Moran D.A.P."/>
            <person name="Shinohara A."/>
            <person name="Yoshida Y."/>
            <person name="Fujiwara M."/>
            <person name="Mori M."/>
            <person name="Tomita M."/>
            <person name="Arakawa K."/>
        </authorList>
    </citation>
    <scope>NUCLEOTIDE SEQUENCE [LARGE SCALE GENOMIC DNA]</scope>
</reference>
<dbReference type="InterPro" id="IPR038717">
    <property type="entry name" value="Tc1-like_DDE_dom"/>
</dbReference>
<dbReference type="AlphaFoldDB" id="A0A4Y2NS42"/>
<dbReference type="InterPro" id="IPR036397">
    <property type="entry name" value="RNaseH_sf"/>
</dbReference>
<dbReference type="Gene3D" id="3.30.420.10">
    <property type="entry name" value="Ribonuclease H-like superfamily/Ribonuclease H"/>
    <property type="match status" value="1"/>
</dbReference>
<proteinExistence type="predicted"/>
<feature type="domain" description="Tc1-like transposase DDE" evidence="2">
    <location>
        <begin position="208"/>
        <end position="345"/>
    </location>
</feature>
<feature type="compositionally biased region" description="Polar residues" evidence="1">
    <location>
        <begin position="87"/>
        <end position="100"/>
    </location>
</feature>
<dbReference type="Pfam" id="PF13358">
    <property type="entry name" value="DDE_3"/>
    <property type="match status" value="1"/>
</dbReference>
<feature type="region of interest" description="Disordered" evidence="1">
    <location>
        <begin position="60"/>
        <end position="120"/>
    </location>
</feature>
<dbReference type="PANTHER" id="PTHR23022:SF135">
    <property type="entry name" value="SI:DKEY-77F5.3"/>
    <property type="match status" value="1"/>
</dbReference>